<proteinExistence type="predicted"/>
<dbReference type="InterPro" id="IPR016032">
    <property type="entry name" value="Sig_transdc_resp-reg_C-effctor"/>
</dbReference>
<dbReference type="CDD" id="cd00383">
    <property type="entry name" value="trans_reg_C"/>
    <property type="match status" value="1"/>
</dbReference>
<evidence type="ECO:0000313" key="4">
    <source>
        <dbReference type="EMBL" id="QLJ11855.1"/>
    </source>
</evidence>
<dbReference type="Pfam" id="PF00486">
    <property type="entry name" value="Trans_reg_C"/>
    <property type="match status" value="1"/>
</dbReference>
<dbReference type="Proteomes" id="UP000510934">
    <property type="component" value="Chromosome"/>
</dbReference>
<dbReference type="PROSITE" id="PS51755">
    <property type="entry name" value="OMPR_PHOB"/>
    <property type="match status" value="1"/>
</dbReference>
<feature type="DNA-binding region" description="OmpR/PhoB-type" evidence="2">
    <location>
        <begin position="8"/>
        <end position="106"/>
    </location>
</feature>
<protein>
    <submittedName>
        <fullName evidence="4">Winged helix-turn-helix transcriptional regulator</fullName>
    </submittedName>
</protein>
<organism evidence="4 5">
    <name type="scientific">Pseudomonas putida</name>
    <name type="common">Arthrobacter siderocapsulatus</name>
    <dbReference type="NCBI Taxonomy" id="303"/>
    <lineage>
        <taxon>Bacteria</taxon>
        <taxon>Pseudomonadati</taxon>
        <taxon>Pseudomonadota</taxon>
        <taxon>Gammaproteobacteria</taxon>
        <taxon>Pseudomonadales</taxon>
        <taxon>Pseudomonadaceae</taxon>
        <taxon>Pseudomonas</taxon>
    </lineage>
</organism>
<name>A0A7D5ZM76_PSEPU</name>
<dbReference type="EMBL" id="CP059052">
    <property type="protein sequence ID" value="QLJ11855.1"/>
    <property type="molecule type" value="Genomic_DNA"/>
</dbReference>
<dbReference type="GO" id="GO:0003677">
    <property type="term" value="F:DNA binding"/>
    <property type="evidence" value="ECO:0007669"/>
    <property type="project" value="UniProtKB-UniRule"/>
</dbReference>
<feature type="domain" description="OmpR/PhoB-type" evidence="3">
    <location>
        <begin position="8"/>
        <end position="106"/>
    </location>
</feature>
<dbReference type="GO" id="GO:0006355">
    <property type="term" value="P:regulation of DNA-templated transcription"/>
    <property type="evidence" value="ECO:0007669"/>
    <property type="project" value="InterPro"/>
</dbReference>
<sequence>MRVTLTTPHDLAFADLSLDLPKREAICKNKRIVVKSTSFRLLTLLVSNGDHIVSRESIFKGVWGFHFDPGTKRIEVQLYYLRKVLRLLDSTTVIETHRGKGLRLYEAAK</sequence>
<dbReference type="Gene3D" id="1.10.10.10">
    <property type="entry name" value="Winged helix-like DNA-binding domain superfamily/Winged helix DNA-binding domain"/>
    <property type="match status" value="1"/>
</dbReference>
<evidence type="ECO:0000256" key="1">
    <source>
        <dbReference type="ARBA" id="ARBA00023125"/>
    </source>
</evidence>
<dbReference type="SMART" id="SM00862">
    <property type="entry name" value="Trans_reg_C"/>
    <property type="match status" value="1"/>
</dbReference>
<evidence type="ECO:0000259" key="3">
    <source>
        <dbReference type="PROSITE" id="PS51755"/>
    </source>
</evidence>
<gene>
    <name evidence="4" type="ORF">H0H12_15355</name>
</gene>
<keyword evidence="1 2" id="KW-0238">DNA-binding</keyword>
<dbReference type="GO" id="GO:0000160">
    <property type="term" value="P:phosphorelay signal transduction system"/>
    <property type="evidence" value="ECO:0007669"/>
    <property type="project" value="InterPro"/>
</dbReference>
<accession>A0A7D5ZM76</accession>
<evidence type="ECO:0000313" key="5">
    <source>
        <dbReference type="Proteomes" id="UP000510934"/>
    </source>
</evidence>
<dbReference type="RefSeq" id="WP_052196202.1">
    <property type="nucleotide sequence ID" value="NZ_CP059052.1"/>
</dbReference>
<dbReference type="SUPFAM" id="SSF46894">
    <property type="entry name" value="C-terminal effector domain of the bipartite response regulators"/>
    <property type="match status" value="1"/>
</dbReference>
<reference evidence="4 5" key="1">
    <citation type="journal article" date="2009" name="Mikrobiologiia">
        <title>[Phenanthren biodegradation and interaction of Pseudomonas putida BS3701 and Burkholderia sp.BS3702 in plant rhizosphere].</title>
        <authorList>
            <person name="Ovchinnikova A.A."/>
            <person name="Vetrova A.A."/>
            <person name="Filonov A.E."/>
            <person name="Boronin A.M."/>
        </authorList>
    </citation>
    <scope>NUCLEOTIDE SEQUENCE [LARGE SCALE GENOMIC DNA]</scope>
    <source>
        <strain evidence="4 5">BS3701</strain>
    </source>
</reference>
<dbReference type="AlphaFoldDB" id="A0A7D5ZM76"/>
<dbReference type="InterPro" id="IPR001867">
    <property type="entry name" value="OmpR/PhoB-type_DNA-bd"/>
</dbReference>
<evidence type="ECO:0000256" key="2">
    <source>
        <dbReference type="PROSITE-ProRule" id="PRU01091"/>
    </source>
</evidence>
<dbReference type="InterPro" id="IPR036388">
    <property type="entry name" value="WH-like_DNA-bd_sf"/>
</dbReference>